<keyword evidence="2" id="KW-1185">Reference proteome</keyword>
<name>M0CF35_9EURY</name>
<evidence type="ECO:0000313" key="2">
    <source>
        <dbReference type="Proteomes" id="UP000011657"/>
    </source>
</evidence>
<evidence type="ECO:0000313" key="1">
    <source>
        <dbReference type="EMBL" id="ELZ21871.1"/>
    </source>
</evidence>
<dbReference type="eggNOG" id="arCOG02876">
    <property type="taxonomic scope" value="Archaea"/>
</dbReference>
<dbReference type="STRING" id="1227488.C477_04509"/>
<organism evidence="1 2">
    <name type="scientific">Haloterrigena salina JCM 13891</name>
    <dbReference type="NCBI Taxonomy" id="1227488"/>
    <lineage>
        <taxon>Archaea</taxon>
        <taxon>Methanobacteriati</taxon>
        <taxon>Methanobacteriota</taxon>
        <taxon>Stenosarchaea group</taxon>
        <taxon>Halobacteria</taxon>
        <taxon>Halobacteriales</taxon>
        <taxon>Natrialbaceae</taxon>
        <taxon>Haloterrigena</taxon>
    </lineage>
</organism>
<dbReference type="PATRIC" id="fig|1227488.3.peg.889"/>
<dbReference type="AlphaFoldDB" id="M0CF35"/>
<proteinExistence type="predicted"/>
<comment type="caution">
    <text evidence="1">The sequence shown here is derived from an EMBL/GenBank/DDBJ whole genome shotgun (WGS) entry which is preliminary data.</text>
</comment>
<accession>M0CF35</accession>
<dbReference type="EMBL" id="AOIS01000017">
    <property type="protein sequence ID" value="ELZ21871.1"/>
    <property type="molecule type" value="Genomic_DNA"/>
</dbReference>
<reference evidence="1 2" key="1">
    <citation type="journal article" date="2014" name="PLoS Genet.">
        <title>Phylogenetically driven sequencing of extremely halophilic archaea reveals strategies for static and dynamic osmo-response.</title>
        <authorList>
            <person name="Becker E.A."/>
            <person name="Seitzer P.M."/>
            <person name="Tritt A."/>
            <person name="Larsen D."/>
            <person name="Krusor M."/>
            <person name="Yao A.I."/>
            <person name="Wu D."/>
            <person name="Madern D."/>
            <person name="Eisen J.A."/>
            <person name="Darling A.E."/>
            <person name="Facciotti M.T."/>
        </authorList>
    </citation>
    <scope>NUCLEOTIDE SEQUENCE [LARGE SCALE GENOMIC DNA]</scope>
    <source>
        <strain evidence="1 2">JCM 13891</strain>
    </source>
</reference>
<sequence length="42" mass="4914">MIPLLEEFIQYVKGHENARFTTLETIAETYKDDPSGYESDYV</sequence>
<protein>
    <submittedName>
        <fullName evidence="1">Polysaccharide deacetylase</fullName>
    </submittedName>
</protein>
<gene>
    <name evidence="1" type="ORF">C477_04509</name>
</gene>
<dbReference type="Proteomes" id="UP000011657">
    <property type="component" value="Unassembled WGS sequence"/>
</dbReference>